<sequence length="119" mass="13905">MKKKIYTYTIIICAIIYFSALTNVIVFYPRKIQYSLSFEDKTPILNISNRNFRPLRLKLKVYKNNSSDNNDERENLVEEYVLKVAKRGNKKLELDSFGVDDVIIDNFGNKLITGNLSKF</sequence>
<dbReference type="EMBL" id="AFBI03000056">
    <property type="protein sequence ID" value="EJW02773.1"/>
    <property type="molecule type" value="Genomic_DNA"/>
</dbReference>
<dbReference type="VEuPathDB" id="MicrosporidiaDB:EDEG_02829"/>
<dbReference type="Proteomes" id="UP000003163">
    <property type="component" value="Unassembled WGS sequence"/>
</dbReference>
<proteinExistence type="predicted"/>
<evidence type="ECO:0000313" key="3">
    <source>
        <dbReference type="Proteomes" id="UP000003163"/>
    </source>
</evidence>
<comment type="caution">
    <text evidence="2">The sequence shown here is derived from an EMBL/GenBank/DDBJ whole genome shotgun (WGS) entry which is preliminary data.</text>
</comment>
<keyword evidence="3" id="KW-1185">Reference proteome</keyword>
<protein>
    <submittedName>
        <fullName evidence="2">Uncharacterized protein</fullName>
    </submittedName>
</protein>
<keyword evidence="1" id="KW-0472">Membrane</keyword>
<dbReference type="HOGENOM" id="CLU_2061443_0_0_1"/>
<keyword evidence="1" id="KW-1133">Transmembrane helix</keyword>
<reference evidence="2 3" key="1">
    <citation type="submission" date="2011-08" db="EMBL/GenBank/DDBJ databases">
        <authorList>
            <person name="Liu Z.J."/>
            <person name="Shi F.L."/>
            <person name="Lu J.Q."/>
            <person name="Li M."/>
            <person name="Wang Z.L."/>
        </authorList>
    </citation>
    <scope>NUCLEOTIDE SEQUENCE [LARGE SCALE GENOMIC DNA]</scope>
    <source>
        <strain evidence="2 3">USNM 41457</strain>
    </source>
</reference>
<feature type="transmembrane region" description="Helical" evidence="1">
    <location>
        <begin position="6"/>
        <end position="28"/>
    </location>
</feature>
<keyword evidence="1" id="KW-0812">Transmembrane</keyword>
<dbReference type="InParanoid" id="J8ZSY0"/>
<reference evidence="3" key="2">
    <citation type="submission" date="2015-07" db="EMBL/GenBank/DDBJ databases">
        <title>Contrasting host-pathogen interactions and genome evolution in two generalist and specialist microsporidian pathogens of mosquitoes.</title>
        <authorList>
            <consortium name="The Broad Institute Genomics Platform"/>
            <consortium name="The Broad Institute Genome Sequencing Center for Infectious Disease"/>
            <person name="Cuomo C.A."/>
            <person name="Sanscrainte N.D."/>
            <person name="Goldberg J.M."/>
            <person name="Heiman D."/>
            <person name="Young S."/>
            <person name="Zeng Q."/>
            <person name="Becnel J.J."/>
            <person name="Birren B.W."/>
        </authorList>
    </citation>
    <scope>NUCLEOTIDE SEQUENCE [LARGE SCALE GENOMIC DNA]</scope>
    <source>
        <strain evidence="3">USNM 41457</strain>
    </source>
</reference>
<accession>J8ZSY0</accession>
<name>J8ZSY0_EDHAE</name>
<organism evidence="2 3">
    <name type="scientific">Edhazardia aedis (strain USNM 41457)</name>
    <name type="common">Microsporidian parasite</name>
    <dbReference type="NCBI Taxonomy" id="1003232"/>
    <lineage>
        <taxon>Eukaryota</taxon>
        <taxon>Fungi</taxon>
        <taxon>Fungi incertae sedis</taxon>
        <taxon>Microsporidia</taxon>
        <taxon>Edhazardia</taxon>
    </lineage>
</organism>
<evidence type="ECO:0000313" key="2">
    <source>
        <dbReference type="EMBL" id="EJW02773.1"/>
    </source>
</evidence>
<gene>
    <name evidence="2" type="ORF">EDEG_02829</name>
</gene>
<dbReference type="AlphaFoldDB" id="J8ZSY0"/>
<evidence type="ECO:0000256" key="1">
    <source>
        <dbReference type="SAM" id="Phobius"/>
    </source>
</evidence>